<evidence type="ECO:0000256" key="1">
    <source>
        <dbReference type="RuleBase" id="RU003513"/>
    </source>
</evidence>
<gene>
    <name evidence="3" type="primary">wecB</name>
    <name evidence="3" type="ORF">ACFPN2_30030</name>
</gene>
<evidence type="ECO:0000313" key="3">
    <source>
        <dbReference type="EMBL" id="MFC4313354.1"/>
    </source>
</evidence>
<dbReference type="EC" id="5.1.3.14" evidence="3"/>
<dbReference type="Pfam" id="PF02350">
    <property type="entry name" value="Epimerase_2"/>
    <property type="match status" value="1"/>
</dbReference>
<dbReference type="NCBIfam" id="TIGR00236">
    <property type="entry name" value="wecB"/>
    <property type="match status" value="1"/>
</dbReference>
<evidence type="ECO:0000259" key="2">
    <source>
        <dbReference type="Pfam" id="PF02350"/>
    </source>
</evidence>
<keyword evidence="4" id="KW-1185">Reference proteome</keyword>
<evidence type="ECO:0000313" key="4">
    <source>
        <dbReference type="Proteomes" id="UP001595904"/>
    </source>
</evidence>
<dbReference type="PANTHER" id="PTHR43174">
    <property type="entry name" value="UDP-N-ACETYLGLUCOSAMINE 2-EPIMERASE"/>
    <property type="match status" value="1"/>
</dbReference>
<dbReference type="PANTHER" id="PTHR43174:SF1">
    <property type="entry name" value="UDP-N-ACETYLGLUCOSAMINE 2-EPIMERASE"/>
    <property type="match status" value="1"/>
</dbReference>
<dbReference type="InterPro" id="IPR029767">
    <property type="entry name" value="WecB-like"/>
</dbReference>
<dbReference type="Proteomes" id="UP001595904">
    <property type="component" value="Unassembled WGS sequence"/>
</dbReference>
<reference evidence="4" key="1">
    <citation type="journal article" date="2019" name="Int. J. Syst. Evol. Microbiol.">
        <title>The Global Catalogue of Microorganisms (GCM) 10K type strain sequencing project: providing services to taxonomists for standard genome sequencing and annotation.</title>
        <authorList>
            <consortium name="The Broad Institute Genomics Platform"/>
            <consortium name="The Broad Institute Genome Sequencing Center for Infectious Disease"/>
            <person name="Wu L."/>
            <person name="Ma J."/>
        </authorList>
    </citation>
    <scope>NUCLEOTIDE SEQUENCE [LARGE SCALE GENOMIC DNA]</scope>
    <source>
        <strain evidence="4">CGMCC 1.10759</strain>
    </source>
</reference>
<protein>
    <submittedName>
        <fullName evidence="3">Non-hydrolyzing UDP-N-acetylglucosamine 2-epimerase</fullName>
        <ecNumber evidence="3">5.1.3.14</ecNumber>
    </submittedName>
</protein>
<sequence length="373" mass="41594">MSCEIHLIAAARPNFMKVAPLYHALAAQSWCTPRIVHTGQHYDANMSDAFFRDLRLPQPHFHLEVGSGSHAEQTAGVMVAYEKICNQHRPDWTVVVGDVNSTAACAMVAAKMWIPVVHLEAGLRSRDRRMPEEINRLVTDAISDVFWTPSVDADENLVSEGVASERIDRVGNIMIDSYEMMRPQIEAEAGPAKFDLPAGGYAVVTLHRPSNVDQPEVLGDLVRQLLEISRRLPLIFAVHPRTRKKLDEFKLWSELSAARGIHLTEPLGYIEFMALVRSANAVITDSGGVQEESTYLGIPCLTLRENTERPVTVLQGSNRLVKPRELADSIGLVLNGQWPRGSRPAGWDGRTAERCVAALKRRQEQRLTIKRAE</sequence>
<keyword evidence="1 3" id="KW-0413">Isomerase</keyword>
<dbReference type="CDD" id="cd03786">
    <property type="entry name" value="GTB_UDP-GlcNAc_2-Epimerase"/>
    <property type="match status" value="1"/>
</dbReference>
<dbReference type="Gene3D" id="3.40.50.2000">
    <property type="entry name" value="Glycogen Phosphorylase B"/>
    <property type="match status" value="2"/>
</dbReference>
<dbReference type="EMBL" id="JBHSDU010000015">
    <property type="protein sequence ID" value="MFC4313354.1"/>
    <property type="molecule type" value="Genomic_DNA"/>
</dbReference>
<proteinExistence type="inferred from homology"/>
<dbReference type="InterPro" id="IPR003331">
    <property type="entry name" value="UDP_GlcNAc_Epimerase_2_dom"/>
</dbReference>
<name>A0ABV8T0J7_9GAMM</name>
<feature type="domain" description="UDP-N-acetylglucosamine 2-epimerase" evidence="2">
    <location>
        <begin position="24"/>
        <end position="360"/>
    </location>
</feature>
<dbReference type="RefSeq" id="WP_380603594.1">
    <property type="nucleotide sequence ID" value="NZ_JBHSDU010000015.1"/>
</dbReference>
<dbReference type="SUPFAM" id="SSF53756">
    <property type="entry name" value="UDP-Glycosyltransferase/glycogen phosphorylase"/>
    <property type="match status" value="1"/>
</dbReference>
<dbReference type="GO" id="GO:0008761">
    <property type="term" value="F:UDP-N-acetylglucosamine 2-epimerase activity"/>
    <property type="evidence" value="ECO:0007669"/>
    <property type="project" value="UniProtKB-EC"/>
</dbReference>
<accession>A0ABV8T0J7</accession>
<organism evidence="3 4">
    <name type="scientific">Steroidobacter flavus</name>
    <dbReference type="NCBI Taxonomy" id="1842136"/>
    <lineage>
        <taxon>Bacteria</taxon>
        <taxon>Pseudomonadati</taxon>
        <taxon>Pseudomonadota</taxon>
        <taxon>Gammaproteobacteria</taxon>
        <taxon>Steroidobacterales</taxon>
        <taxon>Steroidobacteraceae</taxon>
        <taxon>Steroidobacter</taxon>
    </lineage>
</organism>
<comment type="caution">
    <text evidence="3">The sequence shown here is derived from an EMBL/GenBank/DDBJ whole genome shotgun (WGS) entry which is preliminary data.</text>
</comment>
<comment type="similarity">
    <text evidence="1">Belongs to the UDP-N-acetylglucosamine 2-epimerase family.</text>
</comment>